<keyword evidence="3 5" id="KW-1133">Transmembrane helix</keyword>
<evidence type="ECO:0000313" key="8">
    <source>
        <dbReference type="Proteomes" id="UP000198984"/>
    </source>
</evidence>
<feature type="domain" description="Integral membrane bound transporter" evidence="6">
    <location>
        <begin position="23"/>
        <end position="145"/>
    </location>
</feature>
<evidence type="ECO:0000313" key="7">
    <source>
        <dbReference type="EMBL" id="SEL75082.1"/>
    </source>
</evidence>
<gene>
    <name evidence="7" type="ORF">SAMN04488505_1021015</name>
</gene>
<evidence type="ECO:0000256" key="4">
    <source>
        <dbReference type="ARBA" id="ARBA00023136"/>
    </source>
</evidence>
<dbReference type="GO" id="GO:0016020">
    <property type="term" value="C:membrane"/>
    <property type="evidence" value="ECO:0007669"/>
    <property type="project" value="UniProtKB-SubCell"/>
</dbReference>
<evidence type="ECO:0000256" key="1">
    <source>
        <dbReference type="ARBA" id="ARBA00004141"/>
    </source>
</evidence>
<feature type="transmembrane region" description="Helical" evidence="5">
    <location>
        <begin position="131"/>
        <end position="149"/>
    </location>
</feature>
<proteinExistence type="predicted"/>
<evidence type="ECO:0000256" key="5">
    <source>
        <dbReference type="SAM" id="Phobius"/>
    </source>
</evidence>
<evidence type="ECO:0000259" key="6">
    <source>
        <dbReference type="Pfam" id="PF13515"/>
    </source>
</evidence>
<keyword evidence="2 5" id="KW-0812">Transmembrane</keyword>
<accession>A0A1H7SR14</accession>
<keyword evidence="4 5" id="KW-0472">Membrane</keyword>
<dbReference type="Proteomes" id="UP000198984">
    <property type="component" value="Unassembled WGS sequence"/>
</dbReference>
<organism evidence="7 8">
    <name type="scientific">Chitinophaga rupis</name>
    <dbReference type="NCBI Taxonomy" id="573321"/>
    <lineage>
        <taxon>Bacteria</taxon>
        <taxon>Pseudomonadati</taxon>
        <taxon>Bacteroidota</taxon>
        <taxon>Chitinophagia</taxon>
        <taxon>Chitinophagales</taxon>
        <taxon>Chitinophagaceae</taxon>
        <taxon>Chitinophaga</taxon>
    </lineage>
</organism>
<dbReference type="InterPro" id="IPR049453">
    <property type="entry name" value="Memb_transporter_dom"/>
</dbReference>
<reference evidence="7 8" key="1">
    <citation type="submission" date="2016-10" db="EMBL/GenBank/DDBJ databases">
        <authorList>
            <person name="de Groot N.N."/>
        </authorList>
    </citation>
    <scope>NUCLEOTIDE SEQUENCE [LARGE SCALE GENOMIC DNA]</scope>
    <source>
        <strain evidence="7 8">DSM 21039</strain>
    </source>
</reference>
<protein>
    <submittedName>
        <fullName evidence="7">Fusaric acid resistance protein-like</fullName>
    </submittedName>
</protein>
<name>A0A1H7SR14_9BACT</name>
<evidence type="ECO:0000256" key="2">
    <source>
        <dbReference type="ARBA" id="ARBA00022692"/>
    </source>
</evidence>
<dbReference type="OrthoDB" id="670056at2"/>
<dbReference type="EMBL" id="FOBB01000002">
    <property type="protein sequence ID" value="SEL75082.1"/>
    <property type="molecule type" value="Genomic_DNA"/>
</dbReference>
<dbReference type="STRING" id="573321.SAMN04488505_1021015"/>
<keyword evidence="8" id="KW-1185">Reference proteome</keyword>
<comment type="subcellular location">
    <subcellularLocation>
        <location evidence="1">Membrane</location>
        <topology evidence="1">Multi-pass membrane protein</topology>
    </subcellularLocation>
</comment>
<evidence type="ECO:0000256" key="3">
    <source>
        <dbReference type="ARBA" id="ARBA00022989"/>
    </source>
</evidence>
<feature type="transmembrane region" description="Helical" evidence="5">
    <location>
        <begin position="9"/>
        <end position="29"/>
    </location>
</feature>
<dbReference type="RefSeq" id="WP_089911301.1">
    <property type="nucleotide sequence ID" value="NZ_FOBB01000002.1"/>
</dbReference>
<dbReference type="Pfam" id="PF13515">
    <property type="entry name" value="FUSC_2"/>
    <property type="match status" value="1"/>
</dbReference>
<sequence>MTMPNIKKLLVYMAKCVAGVLLVFLLAHLINYKDYIWCLISVMLVLSPDGTDAVALAMSRIKANLVGAAAGLIMLIVHPSTIVMVSGAIAITAAACAFLELEASARSALAAAIIVTLHEAGLHVWDTALERIIAVLAGCVLGLVITFVFHSRFTRHSAEGPPPQQEA</sequence>
<feature type="transmembrane region" description="Helical" evidence="5">
    <location>
        <begin position="35"/>
        <end position="54"/>
    </location>
</feature>
<dbReference type="AlphaFoldDB" id="A0A1H7SR14"/>